<organism evidence="1 2">
    <name type="scientific">Sulfoacidibacillus thermotolerans</name>
    <name type="common">Acidibacillus sulfuroxidans</name>
    <dbReference type="NCBI Taxonomy" id="1765684"/>
    <lineage>
        <taxon>Bacteria</taxon>
        <taxon>Bacillati</taxon>
        <taxon>Bacillota</taxon>
        <taxon>Bacilli</taxon>
        <taxon>Bacillales</taxon>
        <taxon>Alicyclobacillaceae</taxon>
        <taxon>Sulfoacidibacillus</taxon>
    </lineage>
</organism>
<dbReference type="RefSeq" id="WP_109431749.1">
    <property type="nucleotide sequence ID" value="NZ_MPDK01000048.1"/>
</dbReference>
<accession>A0A2U3D085</accession>
<sequence>MDIANQKEGACVAWCVSVIRHAAVHAKRRESRFSREMAVAEPSCPNGWNPDLAARADYTYGFWMLHGPNGSPNGKTDYEWGQEQGYAAEMSWNNQGCCGRVSVFADIEPDGTTNQWLTSGSLSDQGRNLEVLKGFVDALVNPPSDSPIPSTRN</sequence>
<protein>
    <submittedName>
        <fullName evidence="1">Uncharacterized protein</fullName>
    </submittedName>
</protein>
<dbReference type="EMBL" id="MPDK01000048">
    <property type="protein sequence ID" value="PWI54706.1"/>
    <property type="molecule type" value="Genomic_DNA"/>
</dbReference>
<evidence type="ECO:0000313" key="2">
    <source>
        <dbReference type="Proteomes" id="UP000245380"/>
    </source>
</evidence>
<reference evidence="1 2" key="1">
    <citation type="submission" date="2016-11" db="EMBL/GenBank/DDBJ databases">
        <title>Comparative genomics of Acidibacillus ferroxidans species.</title>
        <authorList>
            <person name="Oliveira G."/>
            <person name="Nunes G."/>
            <person name="Oliveira R."/>
            <person name="Araujo F."/>
            <person name="Salim A."/>
            <person name="Scholte L."/>
            <person name="Morais D."/>
            <person name="Nancucheo I."/>
            <person name="Johnson D.B."/>
            <person name="Grail B."/>
            <person name="Bittencourt J."/>
            <person name="Valadares R."/>
        </authorList>
    </citation>
    <scope>NUCLEOTIDE SEQUENCE [LARGE SCALE GENOMIC DNA]</scope>
    <source>
        <strain evidence="1 2">Y002</strain>
    </source>
</reference>
<keyword evidence="2" id="KW-1185">Reference proteome</keyword>
<evidence type="ECO:0000313" key="1">
    <source>
        <dbReference type="EMBL" id="PWI54706.1"/>
    </source>
</evidence>
<dbReference type="OrthoDB" id="2782278at2"/>
<gene>
    <name evidence="1" type="ORF">BM613_13640</name>
</gene>
<comment type="caution">
    <text evidence="1">The sequence shown here is derived from an EMBL/GenBank/DDBJ whole genome shotgun (WGS) entry which is preliminary data.</text>
</comment>
<proteinExistence type="predicted"/>
<dbReference type="AlphaFoldDB" id="A0A2U3D085"/>
<dbReference type="Proteomes" id="UP000245380">
    <property type="component" value="Unassembled WGS sequence"/>
</dbReference>
<name>A0A2U3D085_SULT2</name>